<dbReference type="PANTHER" id="PTHR47506">
    <property type="entry name" value="TRANSCRIPTIONAL REGULATORY PROTEIN"/>
    <property type="match status" value="1"/>
</dbReference>
<reference evidence="6 7" key="1">
    <citation type="submission" date="2021-01" db="EMBL/GenBank/DDBJ databases">
        <title>Roseomonas sp. nov, a bacterium isolated from an oil production mixture in Yumen Oilfield.</title>
        <authorList>
            <person name="Wu D."/>
        </authorList>
    </citation>
    <scope>NUCLEOTIDE SEQUENCE [LARGE SCALE GENOMIC DNA]</scope>
    <source>
        <strain evidence="6 7">ROY-5-3</strain>
    </source>
</reference>
<dbReference type="Pfam" id="PF00440">
    <property type="entry name" value="TetR_N"/>
    <property type="match status" value="1"/>
</dbReference>
<evidence type="ECO:0000256" key="4">
    <source>
        <dbReference type="PROSITE-ProRule" id="PRU00335"/>
    </source>
</evidence>
<dbReference type="InterPro" id="IPR011075">
    <property type="entry name" value="TetR_C"/>
</dbReference>
<dbReference type="InterPro" id="IPR001647">
    <property type="entry name" value="HTH_TetR"/>
</dbReference>
<dbReference type="Pfam" id="PF16925">
    <property type="entry name" value="TetR_C_13"/>
    <property type="match status" value="1"/>
</dbReference>
<evidence type="ECO:0000313" key="6">
    <source>
        <dbReference type="EMBL" id="MBU8543248.1"/>
    </source>
</evidence>
<accession>A0ABS6H667</accession>
<feature type="DNA-binding region" description="H-T-H motif" evidence="4">
    <location>
        <begin position="29"/>
        <end position="48"/>
    </location>
</feature>
<evidence type="ECO:0000259" key="5">
    <source>
        <dbReference type="PROSITE" id="PS50977"/>
    </source>
</evidence>
<evidence type="ECO:0000313" key="7">
    <source>
        <dbReference type="Proteomes" id="UP000689967"/>
    </source>
</evidence>
<organism evidence="6 7">
    <name type="scientific">Falsiroseomonas oleicola</name>
    <dbReference type="NCBI Taxonomy" id="2801474"/>
    <lineage>
        <taxon>Bacteria</taxon>
        <taxon>Pseudomonadati</taxon>
        <taxon>Pseudomonadota</taxon>
        <taxon>Alphaproteobacteria</taxon>
        <taxon>Acetobacterales</taxon>
        <taxon>Roseomonadaceae</taxon>
        <taxon>Falsiroseomonas</taxon>
    </lineage>
</organism>
<dbReference type="EMBL" id="JAERQM010000001">
    <property type="protein sequence ID" value="MBU8543248.1"/>
    <property type="molecule type" value="Genomic_DNA"/>
</dbReference>
<evidence type="ECO:0000256" key="2">
    <source>
        <dbReference type="ARBA" id="ARBA00023125"/>
    </source>
</evidence>
<keyword evidence="3" id="KW-0804">Transcription</keyword>
<evidence type="ECO:0000256" key="3">
    <source>
        <dbReference type="ARBA" id="ARBA00023163"/>
    </source>
</evidence>
<keyword evidence="1" id="KW-0805">Transcription regulation</keyword>
<dbReference type="PANTHER" id="PTHR47506:SF1">
    <property type="entry name" value="HTH-TYPE TRANSCRIPTIONAL REGULATOR YJDC"/>
    <property type="match status" value="1"/>
</dbReference>
<keyword evidence="2 4" id="KW-0238">DNA-binding</keyword>
<dbReference type="Proteomes" id="UP000689967">
    <property type="component" value="Unassembled WGS sequence"/>
</dbReference>
<gene>
    <name evidence="6" type="ORF">JJQ90_06000</name>
</gene>
<evidence type="ECO:0000256" key="1">
    <source>
        <dbReference type="ARBA" id="ARBA00023015"/>
    </source>
</evidence>
<feature type="domain" description="HTH tetR-type" evidence="5">
    <location>
        <begin position="6"/>
        <end position="66"/>
    </location>
</feature>
<comment type="caution">
    <text evidence="6">The sequence shown here is derived from an EMBL/GenBank/DDBJ whole genome shotgun (WGS) entry which is preliminary data.</text>
</comment>
<dbReference type="PROSITE" id="PS01081">
    <property type="entry name" value="HTH_TETR_1"/>
    <property type="match status" value="1"/>
</dbReference>
<sequence length="201" mass="22140">MSRPRSFDEDAVIEVAMRHFWRHGYAGTSVRDLGQVMGLGQASFYNAFGDKRSLFARCLDRYLQFGMRERIAKLEATQPPRAAIEGLLREIIARSLRDRLGCLLVNSALEVAPRDRGIASVVAARLAELEGFFRRQMEAGQRDGSIDAGRDAADVARLLMTLLLGLRVLARGRPDRAVMEGALRQALSLLDPPGTSGATRA</sequence>
<proteinExistence type="predicted"/>
<dbReference type="InterPro" id="IPR023772">
    <property type="entry name" value="DNA-bd_HTH_TetR-type_CS"/>
</dbReference>
<dbReference type="RefSeq" id="WP_216873530.1">
    <property type="nucleotide sequence ID" value="NZ_JAERQM010000001.1"/>
</dbReference>
<name>A0ABS6H667_9PROT</name>
<protein>
    <submittedName>
        <fullName evidence="6">TetR/AcrR family transcriptional regulator</fullName>
    </submittedName>
</protein>
<keyword evidence="7" id="KW-1185">Reference proteome</keyword>
<dbReference type="PROSITE" id="PS50977">
    <property type="entry name" value="HTH_TETR_2"/>
    <property type="match status" value="1"/>
</dbReference>